<evidence type="ECO:0000313" key="1">
    <source>
        <dbReference type="EMBL" id="CAH1100920.1"/>
    </source>
</evidence>
<protein>
    <submittedName>
        <fullName evidence="1">Uncharacterized protein</fullName>
    </submittedName>
</protein>
<dbReference type="AlphaFoldDB" id="A0A9P0CK23"/>
<name>A0A9P0CK23_9CUCU</name>
<dbReference type="OrthoDB" id="6779639at2759"/>
<evidence type="ECO:0000313" key="2">
    <source>
        <dbReference type="Proteomes" id="UP001153636"/>
    </source>
</evidence>
<accession>A0A9P0CK23</accession>
<reference evidence="1" key="1">
    <citation type="submission" date="2022-01" db="EMBL/GenBank/DDBJ databases">
        <authorList>
            <person name="King R."/>
        </authorList>
    </citation>
    <scope>NUCLEOTIDE SEQUENCE</scope>
</reference>
<dbReference type="EMBL" id="OV651822">
    <property type="protein sequence ID" value="CAH1100920.1"/>
    <property type="molecule type" value="Genomic_DNA"/>
</dbReference>
<keyword evidence="2" id="KW-1185">Reference proteome</keyword>
<proteinExistence type="predicted"/>
<gene>
    <name evidence="1" type="ORF">PSYICH_LOCUS1973</name>
</gene>
<organism evidence="1 2">
    <name type="scientific">Psylliodes chrysocephalus</name>
    <dbReference type="NCBI Taxonomy" id="3402493"/>
    <lineage>
        <taxon>Eukaryota</taxon>
        <taxon>Metazoa</taxon>
        <taxon>Ecdysozoa</taxon>
        <taxon>Arthropoda</taxon>
        <taxon>Hexapoda</taxon>
        <taxon>Insecta</taxon>
        <taxon>Pterygota</taxon>
        <taxon>Neoptera</taxon>
        <taxon>Endopterygota</taxon>
        <taxon>Coleoptera</taxon>
        <taxon>Polyphaga</taxon>
        <taxon>Cucujiformia</taxon>
        <taxon>Chrysomeloidea</taxon>
        <taxon>Chrysomelidae</taxon>
        <taxon>Galerucinae</taxon>
        <taxon>Alticini</taxon>
        <taxon>Psylliodes</taxon>
    </lineage>
</organism>
<dbReference type="Proteomes" id="UP001153636">
    <property type="component" value="Chromosome 10"/>
</dbReference>
<sequence length="173" mass="19636">MPPIVIDGKTANPNQLIADLKAIVQGEFSVKHTNRTTVLFVDGKEDYEKVLNNVKSEKMAYHTYTASSDKSHAFVLRGLAENTKIQDIKEDLEEEHEITAREIYAMKTKESPLFLVVTDPVITLGKIMPNCDILFDQLQSRQLDALKVKINISYFAAAIQYIRNNIDTLIHEE</sequence>